<accession>A0A482VXL6</accession>
<evidence type="ECO:0000256" key="1">
    <source>
        <dbReference type="SAM" id="MobiDB-lite"/>
    </source>
</evidence>
<keyword evidence="3" id="KW-1185">Reference proteome</keyword>
<reference evidence="2 3" key="1">
    <citation type="submission" date="2017-03" db="EMBL/GenBank/DDBJ databases">
        <title>Genome of the blue death feigning beetle - Asbolus verrucosus.</title>
        <authorList>
            <person name="Rider S.D."/>
        </authorList>
    </citation>
    <scope>NUCLEOTIDE SEQUENCE [LARGE SCALE GENOMIC DNA]</scope>
    <source>
        <strain evidence="2">Butters</strain>
        <tissue evidence="2">Head and leg muscle</tissue>
    </source>
</reference>
<comment type="caution">
    <text evidence="2">The sequence shown here is derived from an EMBL/GenBank/DDBJ whole genome shotgun (WGS) entry which is preliminary data.</text>
</comment>
<dbReference type="EMBL" id="QDEB01054886">
    <property type="protein sequence ID" value="RZC37198.1"/>
    <property type="molecule type" value="Genomic_DNA"/>
</dbReference>
<dbReference type="Proteomes" id="UP000292052">
    <property type="component" value="Unassembled WGS sequence"/>
</dbReference>
<name>A0A482VXL6_ASBVE</name>
<evidence type="ECO:0000313" key="2">
    <source>
        <dbReference type="EMBL" id="RZC37198.1"/>
    </source>
</evidence>
<evidence type="ECO:0000313" key="3">
    <source>
        <dbReference type="Proteomes" id="UP000292052"/>
    </source>
</evidence>
<gene>
    <name evidence="2" type="ORF">BDFB_009458</name>
</gene>
<protein>
    <submittedName>
        <fullName evidence="2">Uncharacterized protein</fullName>
    </submittedName>
</protein>
<organism evidence="2 3">
    <name type="scientific">Asbolus verrucosus</name>
    <name type="common">Desert ironclad beetle</name>
    <dbReference type="NCBI Taxonomy" id="1661398"/>
    <lineage>
        <taxon>Eukaryota</taxon>
        <taxon>Metazoa</taxon>
        <taxon>Ecdysozoa</taxon>
        <taxon>Arthropoda</taxon>
        <taxon>Hexapoda</taxon>
        <taxon>Insecta</taxon>
        <taxon>Pterygota</taxon>
        <taxon>Neoptera</taxon>
        <taxon>Endopterygota</taxon>
        <taxon>Coleoptera</taxon>
        <taxon>Polyphaga</taxon>
        <taxon>Cucujiformia</taxon>
        <taxon>Tenebrionidae</taxon>
        <taxon>Pimeliinae</taxon>
        <taxon>Asbolus</taxon>
    </lineage>
</organism>
<dbReference type="OrthoDB" id="10499140at2759"/>
<dbReference type="AlphaFoldDB" id="A0A482VXL6"/>
<proteinExistence type="predicted"/>
<sequence>MERIMATHGGRPLPGDRYGHGNAPVRRHRLAPRRLRGRGISVCVPQPKNLNITAFVKVRTEGRTASPMPMLSPLHDGETSMCH</sequence>
<feature type="region of interest" description="Disordered" evidence="1">
    <location>
        <begin position="1"/>
        <end position="29"/>
    </location>
</feature>